<dbReference type="Proteomes" id="UP001500604">
    <property type="component" value="Unassembled WGS sequence"/>
</dbReference>
<evidence type="ECO:0000256" key="1">
    <source>
        <dbReference type="SAM" id="MobiDB-lite"/>
    </source>
</evidence>
<dbReference type="InterPro" id="IPR051130">
    <property type="entry name" value="Mito_struct-func_regulator"/>
</dbReference>
<organism evidence="3 4">
    <name type="scientific">Kistimonas scapharcae</name>
    <dbReference type="NCBI Taxonomy" id="1036133"/>
    <lineage>
        <taxon>Bacteria</taxon>
        <taxon>Pseudomonadati</taxon>
        <taxon>Pseudomonadota</taxon>
        <taxon>Gammaproteobacteria</taxon>
        <taxon>Oceanospirillales</taxon>
        <taxon>Endozoicomonadaceae</taxon>
        <taxon>Kistimonas</taxon>
    </lineage>
</organism>
<name>A0ABP8V407_9GAMM</name>
<reference evidence="4" key="1">
    <citation type="journal article" date="2019" name="Int. J. Syst. Evol. Microbiol.">
        <title>The Global Catalogue of Microorganisms (GCM) 10K type strain sequencing project: providing services to taxonomists for standard genome sequencing and annotation.</title>
        <authorList>
            <consortium name="The Broad Institute Genomics Platform"/>
            <consortium name="The Broad Institute Genome Sequencing Center for Infectious Disease"/>
            <person name="Wu L."/>
            <person name="Ma J."/>
        </authorList>
    </citation>
    <scope>NUCLEOTIDE SEQUENCE [LARGE SCALE GENOMIC DNA]</scope>
    <source>
        <strain evidence="4">JCM 17805</strain>
    </source>
</reference>
<gene>
    <name evidence="3" type="ORF">GCM10023116_23030</name>
</gene>
<dbReference type="InterPro" id="IPR004147">
    <property type="entry name" value="ABC1_dom"/>
</dbReference>
<dbReference type="SUPFAM" id="SSF56112">
    <property type="entry name" value="Protein kinase-like (PK-like)"/>
    <property type="match status" value="1"/>
</dbReference>
<dbReference type="PANTHER" id="PTHR43173">
    <property type="entry name" value="ABC1 FAMILY PROTEIN"/>
    <property type="match status" value="1"/>
</dbReference>
<dbReference type="PANTHER" id="PTHR43173:SF19">
    <property type="entry name" value="AARF DOMAIN-CONTAINING PROTEIN KINASE 1"/>
    <property type="match status" value="1"/>
</dbReference>
<comment type="caution">
    <text evidence="3">The sequence shown here is derived from an EMBL/GenBank/DDBJ whole genome shotgun (WGS) entry which is preliminary data.</text>
</comment>
<dbReference type="EMBL" id="BAABFL010000350">
    <property type="protein sequence ID" value="GAA4650020.1"/>
    <property type="molecule type" value="Genomic_DNA"/>
</dbReference>
<evidence type="ECO:0000259" key="2">
    <source>
        <dbReference type="Pfam" id="PF03109"/>
    </source>
</evidence>
<feature type="region of interest" description="Disordered" evidence="1">
    <location>
        <begin position="1"/>
        <end position="25"/>
    </location>
</feature>
<evidence type="ECO:0000313" key="4">
    <source>
        <dbReference type="Proteomes" id="UP001500604"/>
    </source>
</evidence>
<evidence type="ECO:0000313" key="3">
    <source>
        <dbReference type="EMBL" id="GAA4650020.1"/>
    </source>
</evidence>
<sequence>MASIQNSPPLIRGNTSGLTSTQVTDASTEPKIRRLSFELDDRGRPLSERQLHGLSYPEWIAFNLKHCATTVYRTFKWIKVLIILKRNGITPESIREINRNGGIISKILQAIGSSDELISSVCGISKVNPNFQAIKQELCTSMHDNEPMPMRKLISILNENNFDYDPDRLNEITILGVGSVGQVIQIPMRDGTTKVVKVVDSDLEIKFKADISIVSTILSLVSRFKPDIVGRGSTDAIRGFLSTIPREFDLRYEKHNTQIQQRRFQRLDQDFYHITADDCRCSESDHGYRNTNCHNYLGTRPRAPQHYINVDGKNVEIEYSSPAIDEDLSSRNMLVMEEIDGVTLSSSDDDFLTKVVQPLLVAHNQTMDRSRISPSMINALRQEIRNCAFSAWEQGLFTAGECSADMHNGNIMVSIEGKKIIIHFIDFGNYVNETRDTVVSIYTAVSAIDKAMHTQNQEHINSHADALIGALRQFGIPTRDTINWDAIKREAITEFSNPENGGNPNKVVTKVFDIGFRHGLRVPPSIIGLFRARLILTQN</sequence>
<accession>A0ABP8V407</accession>
<dbReference type="Pfam" id="PF03109">
    <property type="entry name" value="ABC1"/>
    <property type="match status" value="2"/>
</dbReference>
<feature type="domain" description="ABC1 atypical kinase-like" evidence="2">
    <location>
        <begin position="321"/>
        <end position="447"/>
    </location>
</feature>
<proteinExistence type="predicted"/>
<feature type="domain" description="ABC1 atypical kinase-like" evidence="2">
    <location>
        <begin position="175"/>
        <end position="268"/>
    </location>
</feature>
<protein>
    <recommendedName>
        <fullName evidence="2">ABC1 atypical kinase-like domain-containing protein</fullName>
    </recommendedName>
</protein>
<keyword evidence="4" id="KW-1185">Reference proteome</keyword>
<dbReference type="InterPro" id="IPR011009">
    <property type="entry name" value="Kinase-like_dom_sf"/>
</dbReference>